<comment type="caution">
    <text evidence="1">The sequence shown here is derived from an EMBL/GenBank/DDBJ whole genome shotgun (WGS) entry which is preliminary data.</text>
</comment>
<organism evidence="1 2">
    <name type="scientific">Calidifontibacillus erzurumensis</name>
    <dbReference type="NCBI Taxonomy" id="2741433"/>
    <lineage>
        <taxon>Bacteria</taxon>
        <taxon>Bacillati</taxon>
        <taxon>Bacillota</taxon>
        <taxon>Bacilli</taxon>
        <taxon>Bacillales</taxon>
        <taxon>Bacillaceae</taxon>
        <taxon>Calidifontibacillus/Schinkia group</taxon>
        <taxon>Calidifontibacillus</taxon>
    </lineage>
</organism>
<dbReference type="EMBL" id="JABTTE010000002">
    <property type="protein sequence ID" value="NSL50752.1"/>
    <property type="molecule type" value="Genomic_DNA"/>
</dbReference>
<dbReference type="Pfam" id="PF14003">
    <property type="entry name" value="YlbE"/>
    <property type="match status" value="1"/>
</dbReference>
<evidence type="ECO:0008006" key="3">
    <source>
        <dbReference type="Google" id="ProtNLM"/>
    </source>
</evidence>
<accession>A0A8J8KAM2</accession>
<dbReference type="Proteomes" id="UP000625804">
    <property type="component" value="Unassembled WGS sequence"/>
</dbReference>
<name>A0A8J8KAM2_9BACI</name>
<protein>
    <recommendedName>
        <fullName evidence="3">YlbE-like protein</fullName>
    </recommendedName>
</protein>
<evidence type="ECO:0000313" key="2">
    <source>
        <dbReference type="Proteomes" id="UP000625804"/>
    </source>
</evidence>
<reference evidence="1" key="1">
    <citation type="submission" date="2020-06" db="EMBL/GenBank/DDBJ databases">
        <title>A novel thermopfilic bacterium from Erzurum, Turkey.</title>
        <authorList>
            <person name="Adiguzel A."/>
            <person name="Ay H."/>
            <person name="Baltaci M.O."/>
        </authorList>
    </citation>
    <scope>NUCLEOTIDE SEQUENCE</scope>
    <source>
        <strain evidence="1">P2</strain>
    </source>
</reference>
<proteinExistence type="predicted"/>
<gene>
    <name evidence="1" type="ORF">HR057_03115</name>
</gene>
<evidence type="ECO:0000313" key="1">
    <source>
        <dbReference type="EMBL" id="NSL50752.1"/>
    </source>
</evidence>
<sequence length="81" mass="10033">MRREIQNYLAHRPDLLAFIRENPFWYRVLTRNPEKIYEIEEEAKIFYGRTFPQRIDRLKEQLDFVHMIFSLFQVMGNDNHS</sequence>
<dbReference type="AlphaFoldDB" id="A0A8J8KAM2"/>
<dbReference type="InterPro" id="IPR025613">
    <property type="entry name" value="YlbE"/>
</dbReference>
<keyword evidence="2" id="KW-1185">Reference proteome</keyword>
<dbReference type="RefSeq" id="WP_173729939.1">
    <property type="nucleotide sequence ID" value="NZ_JABTTE010000002.1"/>
</dbReference>